<accession>A0A8K9X0I8</accession>
<evidence type="ECO:0000256" key="4">
    <source>
        <dbReference type="PROSITE-ProRule" id="PRU00023"/>
    </source>
</evidence>
<feature type="repeat" description="ANK" evidence="4">
    <location>
        <begin position="213"/>
        <end position="246"/>
    </location>
</feature>
<protein>
    <submittedName>
        <fullName evidence="6">Uncharacterized protein</fullName>
    </submittedName>
</protein>
<dbReference type="GeneTree" id="ENSGT00950000183003"/>
<evidence type="ECO:0000256" key="5">
    <source>
        <dbReference type="SAM" id="MobiDB-lite"/>
    </source>
</evidence>
<dbReference type="PROSITE" id="PS50088">
    <property type="entry name" value="ANK_REPEAT"/>
    <property type="match status" value="1"/>
</dbReference>
<dbReference type="Proteomes" id="UP000694395">
    <property type="component" value="Chromosome 12"/>
</dbReference>
<comment type="similarity">
    <text evidence="3">Belongs to the SOWAH family.</text>
</comment>
<keyword evidence="1" id="KW-0677">Repeat</keyword>
<dbReference type="Gene3D" id="1.25.40.20">
    <property type="entry name" value="Ankyrin repeat-containing domain"/>
    <property type="match status" value="1"/>
</dbReference>
<proteinExistence type="inferred from homology"/>
<keyword evidence="2 4" id="KW-0040">ANK repeat</keyword>
<dbReference type="PANTHER" id="PTHR14491">
    <property type="entry name" value="SOSONDOWAH, ISOFORM G"/>
    <property type="match status" value="1"/>
</dbReference>
<reference evidence="6" key="1">
    <citation type="submission" date="2020-07" db="EMBL/GenBank/DDBJ databases">
        <title>A long reads based de novo assembly of the rainbow trout Arlee double haploid line genome.</title>
        <authorList>
            <person name="Gao G."/>
            <person name="Palti Y."/>
        </authorList>
    </citation>
    <scope>NUCLEOTIDE SEQUENCE [LARGE SCALE GENOMIC DNA]</scope>
</reference>
<dbReference type="InterPro" id="IPR036770">
    <property type="entry name" value="Ankyrin_rpt-contain_sf"/>
</dbReference>
<name>A0A8K9X0I8_ONCMY</name>
<evidence type="ECO:0000313" key="6">
    <source>
        <dbReference type="Ensembl" id="ENSOMYP00000125947.1"/>
    </source>
</evidence>
<dbReference type="Pfam" id="PF13857">
    <property type="entry name" value="Ank_5"/>
    <property type="match status" value="1"/>
</dbReference>
<dbReference type="PANTHER" id="PTHR14491:SF2">
    <property type="entry name" value="ANKYRIN REPEAT DOMAIN-CONTAINING PROTEIN SOWAHA"/>
    <property type="match status" value="1"/>
</dbReference>
<evidence type="ECO:0000256" key="3">
    <source>
        <dbReference type="ARBA" id="ARBA00038122"/>
    </source>
</evidence>
<organism evidence="6 7">
    <name type="scientific">Oncorhynchus mykiss</name>
    <name type="common">Rainbow trout</name>
    <name type="synonym">Salmo gairdneri</name>
    <dbReference type="NCBI Taxonomy" id="8022"/>
    <lineage>
        <taxon>Eukaryota</taxon>
        <taxon>Metazoa</taxon>
        <taxon>Chordata</taxon>
        <taxon>Craniata</taxon>
        <taxon>Vertebrata</taxon>
        <taxon>Euteleostomi</taxon>
        <taxon>Actinopterygii</taxon>
        <taxon>Neopterygii</taxon>
        <taxon>Teleostei</taxon>
        <taxon>Protacanthopterygii</taxon>
        <taxon>Salmoniformes</taxon>
        <taxon>Salmonidae</taxon>
        <taxon>Salmoninae</taxon>
        <taxon>Oncorhynchus</taxon>
    </lineage>
</organism>
<sequence length="304" mass="34293">MDLTQEAIILLSIEGGRLLKNSELLCRFKGFLNCADPSEKKQPLNFNIDHTADAQREYGPSGRTVYPWKIENPNVQKPFALTLQMPPNLTRMEIHKLKSEDDDDPPRRGSPDQDAFSSSRTKRRSSTDSVGLSSAIPRRAVKTTKPSEELKYTSTVPLEKAEHEWLVRSAAGHWRLHVWFRSPPLGNSEMVGKIIDKSRQGGMDLDVTARTYGGYTPLHIAALHDQEFVLAMLVCEYGAEVNIRDNCGKKPYHYLHKGISAEVRELLGEPNLDNFPELSKGLHTISRLFKKEKAQAKTHFLFAG</sequence>
<dbReference type="AlphaFoldDB" id="A0A8K9X0I8"/>
<dbReference type="SUPFAM" id="SSF48403">
    <property type="entry name" value="Ankyrin repeat"/>
    <property type="match status" value="1"/>
</dbReference>
<feature type="region of interest" description="Disordered" evidence="5">
    <location>
        <begin position="97"/>
        <end position="151"/>
    </location>
</feature>
<evidence type="ECO:0000256" key="2">
    <source>
        <dbReference type="ARBA" id="ARBA00023043"/>
    </source>
</evidence>
<feature type="compositionally biased region" description="Basic and acidic residues" evidence="5">
    <location>
        <begin position="97"/>
        <end position="111"/>
    </location>
</feature>
<dbReference type="Ensembl" id="ENSOMYT00000120703.1">
    <property type="protein sequence ID" value="ENSOMYP00000125947.1"/>
    <property type="gene ID" value="ENSOMYG00000067676.1"/>
</dbReference>
<evidence type="ECO:0000256" key="1">
    <source>
        <dbReference type="ARBA" id="ARBA00022737"/>
    </source>
</evidence>
<keyword evidence="7" id="KW-1185">Reference proteome</keyword>
<reference evidence="6" key="2">
    <citation type="submission" date="2025-08" db="UniProtKB">
        <authorList>
            <consortium name="Ensembl"/>
        </authorList>
    </citation>
    <scope>IDENTIFICATION</scope>
</reference>
<dbReference type="InterPro" id="IPR002110">
    <property type="entry name" value="Ankyrin_rpt"/>
</dbReference>
<reference evidence="6" key="3">
    <citation type="submission" date="2025-09" db="UniProtKB">
        <authorList>
            <consortium name="Ensembl"/>
        </authorList>
    </citation>
    <scope>IDENTIFICATION</scope>
</reference>
<evidence type="ECO:0000313" key="7">
    <source>
        <dbReference type="Proteomes" id="UP000694395"/>
    </source>
</evidence>
<dbReference type="PROSITE" id="PS50297">
    <property type="entry name" value="ANK_REP_REGION"/>
    <property type="match status" value="1"/>
</dbReference>